<feature type="domain" description="RRM" evidence="5">
    <location>
        <begin position="290"/>
        <end position="367"/>
    </location>
</feature>
<reference evidence="6" key="1">
    <citation type="submission" date="2021-01" db="EMBL/GenBank/DDBJ databases">
        <authorList>
            <person name="Kaushik A."/>
        </authorList>
    </citation>
    <scope>NUCLEOTIDE SEQUENCE</scope>
    <source>
        <strain evidence="6">AG1-1C</strain>
    </source>
</reference>
<feature type="compositionally biased region" description="Polar residues" evidence="4">
    <location>
        <begin position="89"/>
        <end position="100"/>
    </location>
</feature>
<dbReference type="FunFam" id="3.30.70.330:FF:000025">
    <property type="entry name" value="RNA-binding protein Musashi homolog 2 isoform X1"/>
    <property type="match status" value="1"/>
</dbReference>
<dbReference type="InterPro" id="IPR000504">
    <property type="entry name" value="RRM_dom"/>
</dbReference>
<dbReference type="PANTHER" id="PTHR48032">
    <property type="entry name" value="RNA-BINDING PROTEIN MUSASHI HOMOLOG RBP6"/>
    <property type="match status" value="1"/>
</dbReference>
<dbReference type="Gene3D" id="3.30.70.330">
    <property type="match status" value="2"/>
</dbReference>
<sequence length="532" mass="55589">MSVHGDDDLYADLYGNDDYAAAEEEILGAKSTSGEKTDPPPVDTPQTSNTDSAPAKPATPAIQTTVAPAPKPVESAPKPRRAPAPIPQIGSSIATYTSDEGATLPPDYGSNGYSNIGEPIQSYDSQIEQQSNTGSNYNESNQAGTGGYNNQSDQQKQGGYANGAVYESSNQGGYGGGQRGAFGGFNAGGGGGRRFDSVRPSEMKDEGKMFVGGLNWDTTDESLRSYFSQFGKVDACTIMRDASGRSRGFAFLTFEDPAAVNAVMVREHFLDGKIIDPKRAIPRTEHARTQKLFVGGLASTVTSESMRSFFAQYGKVIDANVMVDRDSSRSKGFGFVTFEDQEGVDKLLQLGPLELDGKLMDIKLAQPRGTYQRNDGFNNQGNEGAYNNYNNRQQGSTPFDPQAMAALYARVQMINQNQGGMGMGMSGMSGMGMGGMGGMGNMGGMGMSAMGGGTGGFSGGMMGGGGGGMGGMGSGNGMMGNRGQGGGNVMAGVPRGPAAMRGGMAQTQGQPQGGGMGPNRYNTKGQHNYRPY</sequence>
<keyword evidence="2 3" id="KW-0694">RNA-binding</keyword>
<evidence type="ECO:0000259" key="5">
    <source>
        <dbReference type="PROSITE" id="PS50102"/>
    </source>
</evidence>
<gene>
    <name evidence="6" type="ORF">RDB_LOCUS28601</name>
</gene>
<dbReference type="GO" id="GO:0003729">
    <property type="term" value="F:mRNA binding"/>
    <property type="evidence" value="ECO:0007669"/>
    <property type="project" value="TreeGrafter"/>
</dbReference>
<evidence type="ECO:0000256" key="1">
    <source>
        <dbReference type="ARBA" id="ARBA00022737"/>
    </source>
</evidence>
<organism evidence="6 7">
    <name type="scientific">Rhizoctonia solani</name>
    <dbReference type="NCBI Taxonomy" id="456999"/>
    <lineage>
        <taxon>Eukaryota</taxon>
        <taxon>Fungi</taxon>
        <taxon>Dikarya</taxon>
        <taxon>Basidiomycota</taxon>
        <taxon>Agaricomycotina</taxon>
        <taxon>Agaricomycetes</taxon>
        <taxon>Cantharellales</taxon>
        <taxon>Ceratobasidiaceae</taxon>
        <taxon>Rhizoctonia</taxon>
    </lineage>
</organism>
<dbReference type="InterPro" id="IPR034156">
    <property type="entry name" value="Hrp1_RRM1"/>
</dbReference>
<feature type="region of interest" description="Disordered" evidence="4">
    <location>
        <begin position="501"/>
        <end position="532"/>
    </location>
</feature>
<dbReference type="InterPro" id="IPR035979">
    <property type="entry name" value="RBD_domain_sf"/>
</dbReference>
<feature type="region of interest" description="Disordered" evidence="4">
    <location>
        <begin position="24"/>
        <end position="158"/>
    </location>
</feature>
<dbReference type="Proteomes" id="UP000663846">
    <property type="component" value="Unassembled WGS sequence"/>
</dbReference>
<dbReference type="Pfam" id="PF00076">
    <property type="entry name" value="RRM_1"/>
    <property type="match status" value="2"/>
</dbReference>
<protein>
    <recommendedName>
        <fullName evidence="5">RRM domain-containing protein</fullName>
    </recommendedName>
</protein>
<dbReference type="InterPro" id="IPR012677">
    <property type="entry name" value="Nucleotide-bd_a/b_plait_sf"/>
</dbReference>
<dbReference type="AlphaFoldDB" id="A0A8H2WFG0"/>
<dbReference type="SMART" id="SM00360">
    <property type="entry name" value="RRM"/>
    <property type="match status" value="2"/>
</dbReference>
<evidence type="ECO:0000313" key="6">
    <source>
        <dbReference type="EMBL" id="CAE6374501.1"/>
    </source>
</evidence>
<keyword evidence="1" id="KW-0677">Repeat</keyword>
<feature type="compositionally biased region" description="Polar residues" evidence="4">
    <location>
        <begin position="122"/>
        <end position="157"/>
    </location>
</feature>
<dbReference type="EMBL" id="CAJMWS010000167">
    <property type="protein sequence ID" value="CAE6374501.1"/>
    <property type="molecule type" value="Genomic_DNA"/>
</dbReference>
<dbReference type="PROSITE" id="PS50102">
    <property type="entry name" value="RRM"/>
    <property type="match status" value="2"/>
</dbReference>
<dbReference type="SUPFAM" id="SSF54928">
    <property type="entry name" value="RNA-binding domain, RBD"/>
    <property type="match status" value="2"/>
</dbReference>
<evidence type="ECO:0000313" key="7">
    <source>
        <dbReference type="Proteomes" id="UP000663846"/>
    </source>
</evidence>
<dbReference type="PANTHER" id="PTHR48032:SF6">
    <property type="entry name" value="RNA-BINDING (RRM_RBD_RNP MOTIFS) FAMILY PROTEIN"/>
    <property type="match status" value="1"/>
</dbReference>
<accession>A0A8H2WFG0</accession>
<dbReference type="CDD" id="cd12577">
    <property type="entry name" value="RRM1_Hrp1p"/>
    <property type="match status" value="1"/>
</dbReference>
<name>A0A8H2WFG0_9AGAM</name>
<comment type="caution">
    <text evidence="6">The sequence shown here is derived from an EMBL/GenBank/DDBJ whole genome shotgun (WGS) entry which is preliminary data.</text>
</comment>
<dbReference type="GO" id="GO:0006417">
    <property type="term" value="P:regulation of translation"/>
    <property type="evidence" value="ECO:0007669"/>
    <property type="project" value="TreeGrafter"/>
</dbReference>
<evidence type="ECO:0000256" key="2">
    <source>
        <dbReference type="ARBA" id="ARBA00022884"/>
    </source>
</evidence>
<proteinExistence type="predicted"/>
<evidence type="ECO:0000256" key="3">
    <source>
        <dbReference type="PROSITE-ProRule" id="PRU00176"/>
    </source>
</evidence>
<evidence type="ECO:0000256" key="4">
    <source>
        <dbReference type="SAM" id="MobiDB-lite"/>
    </source>
</evidence>
<feature type="domain" description="RRM" evidence="5">
    <location>
        <begin position="207"/>
        <end position="281"/>
    </location>
</feature>